<name>A0A8H4GZ23_9EURO</name>
<evidence type="ECO:0000313" key="2">
    <source>
        <dbReference type="EMBL" id="KAF4231017.1"/>
    </source>
</evidence>
<gene>
    <name evidence="2" type="ORF">CNMCM6805_000335</name>
</gene>
<sequence>MHFHLHSYNDLEDIPIKRLVDFDMLRRLKRSQNNKTSSLLPALGRDSDGLNPKPRQFERNLIAGLPPSSEGTPWEKRAVLTYGEFTTLTTPAENFSLPKYRRLPTPVLQIAWLSGSKSSSNISKLFADHELDTQEDHRYHSDLCYCSIEEEWIFERYNAWSAKVPKRCDDPYAFYDLPRKADVFFEEDEWPDRLCRLVGIYNSSKICRLGEKGGHERGRTLPLNNQRYELSIIDAFKRQSGPAFQVPSQYPDVWDDSPISVIHDNCLQNTVPSGVSTRVSYVTRDPIDQGTSSLAGQEIRSRIKRLIPEPTKRTKVQEAGKRTSIVPPKDVVLRVNDDNDDEDKSIGSGTLIPPRGRIPASKWIDMKSRLPGHHMVHPMSTTLKESPTLEMFISEDERAWITVYHWIKPEHHDLFLFHKLRVAENSDEIKAIDNITGNRNKFLLNLLKDVTRKGHILTWRGANTVEEPNPFPQTLYLSQDRDIRRPTFTKSPLTRSRRTDQSSQRLVVKLQTDLTQQRIASQKKKATIEPPATPRSVTNVQVNSRMGDVEKTQLTANGNAI</sequence>
<protein>
    <submittedName>
        <fullName evidence="2">Uncharacterized protein</fullName>
    </submittedName>
</protein>
<accession>A0A8H4GZ23</accession>
<dbReference type="AlphaFoldDB" id="A0A8H4GZ23"/>
<comment type="caution">
    <text evidence="2">The sequence shown here is derived from an EMBL/GenBank/DDBJ whole genome shotgun (WGS) entry which is preliminary data.</text>
</comment>
<dbReference type="EMBL" id="JAAAPX010000109">
    <property type="protein sequence ID" value="KAF4231017.1"/>
    <property type="molecule type" value="Genomic_DNA"/>
</dbReference>
<proteinExistence type="predicted"/>
<evidence type="ECO:0000256" key="1">
    <source>
        <dbReference type="SAM" id="MobiDB-lite"/>
    </source>
</evidence>
<reference evidence="2" key="1">
    <citation type="journal article" date="2020" name="bioRxiv">
        <title>Genomic and phenotypic heterogeneity of clinical isolates of the human pathogens Aspergillus fumigatus, Aspergillus lentulus and Aspergillus fumigatiaffinis.</title>
        <authorList>
            <person name="dos Santos R.A.C."/>
            <person name="Steenwyk J.L."/>
            <person name="Rivero-Menendez O."/>
            <person name="Mead M.E."/>
            <person name="Silva L.P."/>
            <person name="Bastos R.W."/>
            <person name="Alastruey-Izquierdo A."/>
            <person name="Goldman G.H."/>
            <person name="Rokas A."/>
        </authorList>
    </citation>
    <scope>NUCLEOTIDE SEQUENCE</scope>
    <source>
        <strain evidence="2">CNM-CM6805</strain>
    </source>
</reference>
<feature type="region of interest" description="Disordered" evidence="1">
    <location>
        <begin position="486"/>
        <end position="505"/>
    </location>
</feature>
<reference evidence="2" key="2">
    <citation type="submission" date="2020-04" db="EMBL/GenBank/DDBJ databases">
        <authorList>
            <person name="Santos R.A.C."/>
            <person name="Steenwyk J.L."/>
            <person name="Rivero-Menendez O."/>
            <person name="Mead M.E."/>
            <person name="Silva L.P."/>
            <person name="Bastos R.W."/>
            <person name="Alastruey-Izquierdo A."/>
            <person name="Goldman G.H."/>
            <person name="Rokas A."/>
        </authorList>
    </citation>
    <scope>NUCLEOTIDE SEQUENCE</scope>
    <source>
        <strain evidence="2">CNM-CM6805</strain>
    </source>
</reference>
<evidence type="ECO:0000313" key="3">
    <source>
        <dbReference type="Proteomes" id="UP000653565"/>
    </source>
</evidence>
<feature type="region of interest" description="Disordered" evidence="1">
    <location>
        <begin position="36"/>
        <end position="55"/>
    </location>
</feature>
<organism evidence="2 3">
    <name type="scientific">Aspergillus fumigatiaffinis</name>
    <dbReference type="NCBI Taxonomy" id="340414"/>
    <lineage>
        <taxon>Eukaryota</taxon>
        <taxon>Fungi</taxon>
        <taxon>Dikarya</taxon>
        <taxon>Ascomycota</taxon>
        <taxon>Pezizomycotina</taxon>
        <taxon>Eurotiomycetes</taxon>
        <taxon>Eurotiomycetidae</taxon>
        <taxon>Eurotiales</taxon>
        <taxon>Aspergillaceae</taxon>
        <taxon>Aspergillus</taxon>
        <taxon>Aspergillus subgen. Fumigati</taxon>
    </lineage>
</organism>
<dbReference type="Proteomes" id="UP000653565">
    <property type="component" value="Unassembled WGS sequence"/>
</dbReference>
<keyword evidence="3" id="KW-1185">Reference proteome</keyword>